<dbReference type="EMBL" id="JBHMCE010000018">
    <property type="protein sequence ID" value="MFB9533415.1"/>
    <property type="molecule type" value="Genomic_DNA"/>
</dbReference>
<gene>
    <name evidence="2" type="ORF">ACFFRN_43035</name>
</gene>
<proteinExistence type="predicted"/>
<comment type="caution">
    <text evidence="2">The sequence shown here is derived from an EMBL/GenBank/DDBJ whole genome shotgun (WGS) entry which is preliminary data.</text>
</comment>
<evidence type="ECO:0000313" key="2">
    <source>
        <dbReference type="EMBL" id="MFB9533415.1"/>
    </source>
</evidence>
<organism evidence="2 3">
    <name type="scientific">Nonomuraea roseola</name>
    <dbReference type="NCBI Taxonomy" id="46179"/>
    <lineage>
        <taxon>Bacteria</taxon>
        <taxon>Bacillati</taxon>
        <taxon>Actinomycetota</taxon>
        <taxon>Actinomycetes</taxon>
        <taxon>Streptosporangiales</taxon>
        <taxon>Streptosporangiaceae</taxon>
        <taxon>Nonomuraea</taxon>
    </lineage>
</organism>
<evidence type="ECO:0000256" key="1">
    <source>
        <dbReference type="SAM" id="MobiDB-lite"/>
    </source>
</evidence>
<evidence type="ECO:0000313" key="3">
    <source>
        <dbReference type="Proteomes" id="UP001589646"/>
    </source>
</evidence>
<keyword evidence="3" id="KW-1185">Reference proteome</keyword>
<name>A0ABV5QD40_9ACTN</name>
<reference evidence="2 3" key="1">
    <citation type="submission" date="2024-09" db="EMBL/GenBank/DDBJ databases">
        <authorList>
            <person name="Sun Q."/>
            <person name="Mori K."/>
        </authorList>
    </citation>
    <scope>NUCLEOTIDE SEQUENCE [LARGE SCALE GENOMIC DNA]</scope>
    <source>
        <strain evidence="2 3">JCM 3323</strain>
    </source>
</reference>
<sequence length="43" mass="4385">MAATVAAAASARWIHDMVPPPFLGTGSLPARSAATKPSEPVRP</sequence>
<accession>A0ABV5QD40</accession>
<dbReference type="Proteomes" id="UP001589646">
    <property type="component" value="Unassembled WGS sequence"/>
</dbReference>
<protein>
    <submittedName>
        <fullName evidence="2">Uncharacterized protein</fullName>
    </submittedName>
</protein>
<feature type="region of interest" description="Disordered" evidence="1">
    <location>
        <begin position="24"/>
        <end position="43"/>
    </location>
</feature>
<dbReference type="RefSeq" id="WP_346116377.1">
    <property type="nucleotide sequence ID" value="NZ_BAAAXC010000001.1"/>
</dbReference>